<feature type="transmembrane region" description="Helical" evidence="1">
    <location>
        <begin position="36"/>
        <end position="54"/>
    </location>
</feature>
<keyword evidence="1" id="KW-1133">Transmembrane helix</keyword>
<protein>
    <submittedName>
        <fullName evidence="2">Uncharacterized protein</fullName>
    </submittedName>
</protein>
<proteinExistence type="predicted"/>
<sequence>MIKFLFLIPLLLCLGWFVYLKHNGYTLEQGKKGFIYILVISSTIALFYGLLIPLTH</sequence>
<dbReference type="Proteomes" id="UP001333710">
    <property type="component" value="Chromosome"/>
</dbReference>
<accession>A0AA48HFX4</accession>
<keyword evidence="3" id="KW-1185">Reference proteome</keyword>
<evidence type="ECO:0000313" key="2">
    <source>
        <dbReference type="EMBL" id="BDX05661.1"/>
    </source>
</evidence>
<keyword evidence="1" id="KW-0472">Membrane</keyword>
<dbReference type="RefSeq" id="WP_338291646.1">
    <property type="nucleotide sequence ID" value="NZ_AP027272.1"/>
</dbReference>
<evidence type="ECO:0000256" key="1">
    <source>
        <dbReference type="SAM" id="Phobius"/>
    </source>
</evidence>
<dbReference type="EMBL" id="AP027272">
    <property type="protein sequence ID" value="BDX05661.1"/>
    <property type="molecule type" value="Genomic_DNA"/>
</dbReference>
<organism evidence="2 3">
    <name type="scientific">Planctobacterium marinum</name>
    <dbReference type="NCBI Taxonomy" id="1631968"/>
    <lineage>
        <taxon>Bacteria</taxon>
        <taxon>Pseudomonadati</taxon>
        <taxon>Pseudomonadota</taxon>
        <taxon>Gammaproteobacteria</taxon>
        <taxon>Alteromonadales</taxon>
        <taxon>Alteromonadaceae</taxon>
        <taxon>Planctobacterium</taxon>
    </lineage>
</organism>
<dbReference type="AlphaFoldDB" id="A0AA48HFX4"/>
<name>A0AA48HFX4_9ALTE</name>
<gene>
    <name evidence="2" type="ORF">MACH26_11820</name>
</gene>
<evidence type="ECO:0000313" key="3">
    <source>
        <dbReference type="Proteomes" id="UP001333710"/>
    </source>
</evidence>
<reference evidence="2" key="1">
    <citation type="submission" date="2023-01" db="EMBL/GenBank/DDBJ databases">
        <title>Complete genome sequence of Planctobacterium marinum strain Dej080120_11.</title>
        <authorList>
            <person name="Ueki S."/>
            <person name="Maruyama F."/>
        </authorList>
    </citation>
    <scope>NUCLEOTIDE SEQUENCE</scope>
    <source>
        <strain evidence="2">Dej080120_11</strain>
    </source>
</reference>
<dbReference type="KEGG" id="pmaw:MACH26_11820"/>
<keyword evidence="1" id="KW-0812">Transmembrane</keyword>